<dbReference type="SUPFAM" id="SSF54189">
    <property type="entry name" value="Ribosomal proteins S24e, L23 and L15e"/>
    <property type="match status" value="1"/>
</dbReference>
<evidence type="ECO:0000313" key="5">
    <source>
        <dbReference type="EMBL" id="GAA0876597.1"/>
    </source>
</evidence>
<proteinExistence type="inferred from homology"/>
<reference evidence="6" key="1">
    <citation type="journal article" date="2019" name="Int. J. Syst. Evol. Microbiol.">
        <title>The Global Catalogue of Microorganisms (GCM) 10K type strain sequencing project: providing services to taxonomists for standard genome sequencing and annotation.</title>
        <authorList>
            <consortium name="The Broad Institute Genomics Platform"/>
            <consortium name="The Broad Institute Genome Sequencing Center for Infectious Disease"/>
            <person name="Wu L."/>
            <person name="Ma J."/>
        </authorList>
    </citation>
    <scope>NUCLEOTIDE SEQUENCE [LARGE SCALE GENOMIC DNA]</scope>
    <source>
        <strain evidence="6">JCM 16083</strain>
    </source>
</reference>
<comment type="subunit">
    <text evidence="4">Part of the 50S ribosomal subunit. Contacts protein L29, and trigger factor when it is bound to the ribosome.</text>
</comment>
<dbReference type="PANTHER" id="PTHR11620">
    <property type="entry name" value="60S RIBOSOMAL PROTEIN L23A"/>
    <property type="match status" value="1"/>
</dbReference>
<keyword evidence="4" id="KW-0694">RNA-binding</keyword>
<gene>
    <name evidence="4 5" type="primary">rplW</name>
    <name evidence="5" type="ORF">GCM10009118_30070</name>
</gene>
<keyword evidence="6" id="KW-1185">Reference proteome</keyword>
<evidence type="ECO:0000256" key="2">
    <source>
        <dbReference type="ARBA" id="ARBA00022980"/>
    </source>
</evidence>
<dbReference type="RefSeq" id="WP_343789766.1">
    <property type="nucleotide sequence ID" value="NZ_BAAAFH010000022.1"/>
</dbReference>
<evidence type="ECO:0000313" key="6">
    <source>
        <dbReference type="Proteomes" id="UP001501126"/>
    </source>
</evidence>
<dbReference type="NCBIfam" id="NF004363">
    <property type="entry name" value="PRK05738.2-4"/>
    <property type="match status" value="1"/>
</dbReference>
<accession>A0ABP3Y6J2</accession>
<evidence type="ECO:0000256" key="3">
    <source>
        <dbReference type="ARBA" id="ARBA00023274"/>
    </source>
</evidence>
<name>A0ABP3Y6J2_9FLAO</name>
<dbReference type="GO" id="GO:0005840">
    <property type="term" value="C:ribosome"/>
    <property type="evidence" value="ECO:0007669"/>
    <property type="project" value="UniProtKB-KW"/>
</dbReference>
<dbReference type="EMBL" id="BAAAFH010000022">
    <property type="protein sequence ID" value="GAA0876597.1"/>
    <property type="molecule type" value="Genomic_DNA"/>
</dbReference>
<evidence type="ECO:0000256" key="4">
    <source>
        <dbReference type="HAMAP-Rule" id="MF_01369"/>
    </source>
</evidence>
<comment type="similarity">
    <text evidence="1 4">Belongs to the universal ribosomal protein uL23 family.</text>
</comment>
<dbReference type="Proteomes" id="UP001501126">
    <property type="component" value="Unassembled WGS sequence"/>
</dbReference>
<dbReference type="InterPro" id="IPR012678">
    <property type="entry name" value="Ribosomal_uL23/eL15/eS24_sf"/>
</dbReference>
<dbReference type="InterPro" id="IPR013025">
    <property type="entry name" value="Ribosomal_uL23-like"/>
</dbReference>
<dbReference type="Gene3D" id="3.30.70.330">
    <property type="match status" value="1"/>
</dbReference>
<keyword evidence="2 4" id="KW-0689">Ribosomal protein</keyword>
<keyword evidence="4" id="KW-0699">rRNA-binding</keyword>
<organism evidence="5 6">
    <name type="scientific">Wandonia haliotis</name>
    <dbReference type="NCBI Taxonomy" id="574963"/>
    <lineage>
        <taxon>Bacteria</taxon>
        <taxon>Pseudomonadati</taxon>
        <taxon>Bacteroidota</taxon>
        <taxon>Flavobacteriia</taxon>
        <taxon>Flavobacteriales</taxon>
        <taxon>Crocinitomicaceae</taxon>
        <taxon>Wandonia</taxon>
    </lineage>
</organism>
<dbReference type="HAMAP" id="MF_01369_B">
    <property type="entry name" value="Ribosomal_uL23_B"/>
    <property type="match status" value="1"/>
</dbReference>
<protein>
    <recommendedName>
        <fullName evidence="4">Large ribosomal subunit protein uL23</fullName>
    </recommendedName>
</protein>
<dbReference type="InterPro" id="IPR012677">
    <property type="entry name" value="Nucleotide-bd_a/b_plait_sf"/>
</dbReference>
<dbReference type="Pfam" id="PF00276">
    <property type="entry name" value="Ribosomal_L23"/>
    <property type="match status" value="1"/>
</dbReference>
<keyword evidence="3 4" id="KW-0687">Ribonucleoprotein</keyword>
<evidence type="ECO:0000256" key="1">
    <source>
        <dbReference type="ARBA" id="ARBA00006700"/>
    </source>
</evidence>
<comment type="caution">
    <text evidence="5">The sequence shown here is derived from an EMBL/GenBank/DDBJ whole genome shotgun (WGS) entry which is preliminary data.</text>
</comment>
<comment type="function">
    <text evidence="4">One of the early assembly proteins it binds 23S rRNA. One of the proteins that surrounds the polypeptide exit tunnel on the outside of the ribosome. Forms the main docking site for trigger factor binding to the ribosome.</text>
</comment>
<sequence>MSTIIKKPIITEKATLDSELNNRFAFVVDRKANKIEIKKAIEKMYGVTVESVRTLTYGGGKPSVKYTNRGIVEQRNSVWKKAIVTVAEGETIDLYSNI</sequence>